<organism evidence="3 5">
    <name type="scientific">Aquipseudomonas alcaligenes</name>
    <name type="common">Pseudomonas alcaligenes</name>
    <dbReference type="NCBI Taxonomy" id="43263"/>
    <lineage>
        <taxon>Bacteria</taxon>
        <taxon>Pseudomonadati</taxon>
        <taxon>Pseudomonadota</taxon>
        <taxon>Gammaproteobacteria</taxon>
        <taxon>Pseudomonadales</taxon>
        <taxon>Pseudomonadaceae</taxon>
        <taxon>Aquipseudomonas</taxon>
    </lineage>
</organism>
<dbReference type="Proteomes" id="UP000887212">
    <property type="component" value="Unassembled WGS sequence"/>
</dbReference>
<sequence length="83" mass="9259">MYGISLDWLLTGEGPMRRGEMGPAAPASAESPREQALLALWRELDEDAQREIQLAAEEKKRLKTLEQRLQELEAVVAAGKRLA</sequence>
<evidence type="ECO:0000256" key="2">
    <source>
        <dbReference type="SAM" id="MobiDB-lite"/>
    </source>
</evidence>
<feature type="region of interest" description="Disordered" evidence="2">
    <location>
        <begin position="12"/>
        <end position="32"/>
    </location>
</feature>
<feature type="coiled-coil region" evidence="1">
    <location>
        <begin position="45"/>
        <end position="82"/>
    </location>
</feature>
<keyword evidence="1" id="KW-0175">Coiled coil</keyword>
<evidence type="ECO:0000256" key="1">
    <source>
        <dbReference type="SAM" id="Coils"/>
    </source>
</evidence>
<evidence type="ECO:0000313" key="3">
    <source>
        <dbReference type="EMBL" id="GIZ87530.1"/>
    </source>
</evidence>
<protein>
    <submittedName>
        <fullName evidence="3">Uncharacterized protein</fullName>
    </submittedName>
</protein>
<proteinExistence type="predicted"/>
<evidence type="ECO:0000313" key="4">
    <source>
        <dbReference type="EMBL" id="GIZ91663.1"/>
    </source>
</evidence>
<accession>A0AA37CDA2</accession>
<dbReference type="AlphaFoldDB" id="A0AA37CDA2"/>
<gene>
    <name evidence="3" type="ORF">KAM435_08570</name>
    <name evidence="4" type="ORF">KAM436_06310</name>
</gene>
<evidence type="ECO:0000313" key="5">
    <source>
        <dbReference type="Proteomes" id="UP000887212"/>
    </source>
</evidence>
<dbReference type="Proteomes" id="UP000887228">
    <property type="component" value="Unassembled WGS sequence"/>
</dbReference>
<reference evidence="3 6" key="1">
    <citation type="submission" date="2021-07" db="EMBL/GenBank/DDBJ databases">
        <title>Whole genome sequencing of carbapenem-resistant Pseudomonas spp. isolated in Japan.</title>
        <authorList>
            <person name="Suzuki M."/>
            <person name="Maehana S."/>
            <person name="Kitasato H."/>
        </authorList>
    </citation>
    <scope>NUCLEOTIDE SEQUENCE</scope>
    <source>
        <strain evidence="3">KAM435</strain>
        <strain evidence="4 6">KAM436</strain>
    </source>
</reference>
<evidence type="ECO:0000313" key="6">
    <source>
        <dbReference type="Proteomes" id="UP000887228"/>
    </source>
</evidence>
<dbReference type="EMBL" id="BPMT01000002">
    <property type="protein sequence ID" value="GIZ91663.1"/>
    <property type="molecule type" value="Genomic_DNA"/>
</dbReference>
<dbReference type="EMBL" id="BPMS01000002">
    <property type="protein sequence ID" value="GIZ87530.1"/>
    <property type="molecule type" value="Genomic_DNA"/>
</dbReference>
<name>A0AA37CDA2_AQUAC</name>
<comment type="caution">
    <text evidence="3">The sequence shown here is derived from an EMBL/GenBank/DDBJ whole genome shotgun (WGS) entry which is preliminary data.</text>
</comment>
<feature type="compositionally biased region" description="Low complexity" evidence="2">
    <location>
        <begin position="23"/>
        <end position="32"/>
    </location>
</feature>